<protein>
    <submittedName>
        <fullName evidence="1">Uncharacterized protein</fullName>
    </submittedName>
</protein>
<name>A0A3S5XEK2_STRNI</name>
<proteinExistence type="predicted"/>
<accession>A0A3S5XEK2</accession>
<reference evidence="1" key="1">
    <citation type="submission" date="2017-12" db="EMBL/GenBank/DDBJ databases">
        <title>Identification of the common biosynthetic gene cluster for both 5-alkyl-1,2,3,4-tetrahydroquinolines and streptoaminals.</title>
        <authorList>
            <person name="Ozaki T."/>
            <person name="Sugiyama R."/>
            <person name="Nishimura S."/>
            <person name="Asamizu S."/>
            <person name="Kakeya H."/>
            <person name="Onaka H."/>
        </authorList>
    </citation>
    <scope>NUCLEOTIDE SEQUENCE</scope>
    <source>
        <strain evidence="1">HEK616</strain>
    </source>
</reference>
<organism evidence="1">
    <name type="scientific">Streptomyces nigrescens</name>
    <dbReference type="NCBI Taxonomy" id="1920"/>
    <lineage>
        <taxon>Bacteria</taxon>
        <taxon>Bacillati</taxon>
        <taxon>Actinomycetota</taxon>
        <taxon>Actinomycetes</taxon>
        <taxon>Kitasatosporales</taxon>
        <taxon>Streptomycetaceae</taxon>
        <taxon>Streptomyces</taxon>
    </lineage>
</organism>
<evidence type="ECO:0000313" key="1">
    <source>
        <dbReference type="EMBL" id="BBG06142.1"/>
    </source>
</evidence>
<dbReference type="EMBL" id="LC349994">
    <property type="protein sequence ID" value="BBG06142.1"/>
    <property type="molecule type" value="Genomic_DNA"/>
</dbReference>
<sequence>MTLLGSSGNVFIAPPGEAVQVLSVGHDEVVSPTYYGLFLCKQVSGGSFATGDGMCHAFSDV</sequence>
<dbReference type="AlphaFoldDB" id="A0A3S5XEK2"/>